<evidence type="ECO:0000313" key="1">
    <source>
        <dbReference type="EMBL" id="MTJ05601.1"/>
    </source>
</evidence>
<comment type="caution">
    <text evidence="1">The sequence shown here is derived from an EMBL/GenBank/DDBJ whole genome shotgun (WGS) entry which is preliminary data.</text>
</comment>
<name>A0A7C9MAK0_9RHOB</name>
<dbReference type="AlphaFoldDB" id="A0A7C9MAK0"/>
<gene>
    <name evidence="1" type="ORF">FH759_13020</name>
</gene>
<proteinExistence type="predicted"/>
<dbReference type="Proteomes" id="UP000483078">
    <property type="component" value="Unassembled WGS sequence"/>
</dbReference>
<reference evidence="1 2" key="1">
    <citation type="submission" date="2019-06" db="EMBL/GenBank/DDBJ databases">
        <title>Enrichment of Autotrophic Halophilic Microorganisms from Red Sea Brine Pool Using Microbial Electrosynthesis System.</title>
        <authorList>
            <person name="Alqahtani M.F."/>
            <person name="Bajracharya S."/>
            <person name="Katuri K.P."/>
            <person name="Ali M."/>
            <person name="Saikaly P.E."/>
        </authorList>
    </citation>
    <scope>NUCLEOTIDE SEQUENCE [LARGE SCALE GENOMIC DNA]</scope>
    <source>
        <strain evidence="1">MES6</strain>
    </source>
</reference>
<accession>A0A7C9MAK0</accession>
<dbReference type="EMBL" id="VENJ01000019">
    <property type="protein sequence ID" value="MTJ05601.1"/>
    <property type="molecule type" value="Genomic_DNA"/>
</dbReference>
<sequence length="61" mass="6948">MANRAPPGKRFTTTHRLAFGPGELTDNEIARVEFLRMIGNGRDLRPTLRRVQLLRRVCGKS</sequence>
<protein>
    <submittedName>
        <fullName evidence="1">Uncharacterized protein</fullName>
    </submittedName>
</protein>
<organism evidence="1 2">
    <name type="scientific">Sediminimonas qiaohouensis</name>
    <dbReference type="NCBI Taxonomy" id="552061"/>
    <lineage>
        <taxon>Bacteria</taxon>
        <taxon>Pseudomonadati</taxon>
        <taxon>Pseudomonadota</taxon>
        <taxon>Alphaproteobacteria</taxon>
        <taxon>Rhodobacterales</taxon>
        <taxon>Roseobacteraceae</taxon>
        <taxon>Sediminimonas</taxon>
    </lineage>
</organism>
<evidence type="ECO:0000313" key="2">
    <source>
        <dbReference type="Proteomes" id="UP000483078"/>
    </source>
</evidence>